<protein>
    <submittedName>
        <fullName evidence="1">Uncharacterized protein</fullName>
    </submittedName>
</protein>
<proteinExistence type="predicted"/>
<dbReference type="HOGENOM" id="CLU_2862888_0_0_11"/>
<evidence type="ECO:0000313" key="2">
    <source>
        <dbReference type="Proteomes" id="UP000003343"/>
    </source>
</evidence>
<gene>
    <name evidence="1" type="ORF">HMPREF0576_0847</name>
</gene>
<dbReference type="Proteomes" id="UP000003343">
    <property type="component" value="Unassembled WGS sequence"/>
</dbReference>
<accession>E6M3E2</accession>
<comment type="caution">
    <text evidence="1">The sequence shown here is derived from an EMBL/GenBank/DDBJ whole genome shotgun (WGS) entry which is preliminary data.</text>
</comment>
<dbReference type="EMBL" id="AEPZ01000005">
    <property type="protein sequence ID" value="EFU82478.1"/>
    <property type="molecule type" value="Genomic_DNA"/>
</dbReference>
<organism evidence="1 2">
    <name type="scientific">Mobiluncus holmesii ATCC 35242</name>
    <dbReference type="NCBI Taxonomy" id="887899"/>
    <lineage>
        <taxon>Bacteria</taxon>
        <taxon>Bacillati</taxon>
        <taxon>Actinomycetota</taxon>
        <taxon>Actinomycetes</taxon>
        <taxon>Actinomycetales</taxon>
        <taxon>Actinomycetaceae</taxon>
        <taxon>Mobiluncus</taxon>
    </lineage>
</organism>
<keyword evidence="2" id="KW-1185">Reference proteome</keyword>
<name>E6M3E2_9ACTO</name>
<sequence>MNSFERDKQAIHDGDTIEVMRRRKVQITTLETKLGREKNTFRASIIAHQLEARRGEYAALDALI</sequence>
<dbReference type="RefSeq" id="WP_004010817.1">
    <property type="nucleotide sequence ID" value="NZ_GL622346.1"/>
</dbReference>
<dbReference type="AlphaFoldDB" id="E6M3E2"/>
<reference evidence="1 2" key="1">
    <citation type="submission" date="2010-12" db="EMBL/GenBank/DDBJ databases">
        <authorList>
            <person name="Muzny D."/>
            <person name="Qin X."/>
            <person name="Deng J."/>
            <person name="Jiang H."/>
            <person name="Liu Y."/>
            <person name="Qu J."/>
            <person name="Song X.-Z."/>
            <person name="Zhang L."/>
            <person name="Thornton R."/>
            <person name="Coyle M."/>
            <person name="Francisco L."/>
            <person name="Jackson L."/>
            <person name="Javaid M."/>
            <person name="Korchina V."/>
            <person name="Kovar C."/>
            <person name="Mata R."/>
            <person name="Mathew T."/>
            <person name="Ngo R."/>
            <person name="Nguyen L."/>
            <person name="Nguyen N."/>
            <person name="Okwuonu G."/>
            <person name="Ongeri F."/>
            <person name="Pham C."/>
            <person name="Simmons D."/>
            <person name="Wilczek-Boney K."/>
            <person name="Hale W."/>
            <person name="Jakkamsetti A."/>
            <person name="Pham P."/>
            <person name="Ruth R."/>
            <person name="San Lucas F."/>
            <person name="Warren J."/>
            <person name="Zhang J."/>
            <person name="Zhao Z."/>
            <person name="Zhou C."/>
            <person name="Zhu D."/>
            <person name="Lee S."/>
            <person name="Bess C."/>
            <person name="Blankenburg K."/>
            <person name="Forbes L."/>
            <person name="Fu Q."/>
            <person name="Gubbala S."/>
            <person name="Hirani K."/>
            <person name="Jayaseelan J.C."/>
            <person name="Lara F."/>
            <person name="Munidasa M."/>
            <person name="Palculict T."/>
            <person name="Patil S."/>
            <person name="Pu L.-L."/>
            <person name="Saada N."/>
            <person name="Tang L."/>
            <person name="Weissenberger G."/>
            <person name="Zhu Y."/>
            <person name="Hemphill L."/>
            <person name="Shang Y."/>
            <person name="Youmans B."/>
            <person name="Ayvaz T."/>
            <person name="Ross M."/>
            <person name="Santibanez J."/>
            <person name="Aqrawi P."/>
            <person name="Gross S."/>
            <person name="Joshi V."/>
            <person name="Fowler G."/>
            <person name="Nazareth L."/>
            <person name="Reid J."/>
            <person name="Worley K."/>
            <person name="Petrosino J."/>
            <person name="Highlander S."/>
            <person name="Gibbs R."/>
        </authorList>
    </citation>
    <scope>NUCLEOTIDE SEQUENCE [LARGE SCALE GENOMIC DNA]</scope>
    <source>
        <strain evidence="1 2">ATCC 35242</strain>
    </source>
</reference>
<evidence type="ECO:0000313" key="1">
    <source>
        <dbReference type="EMBL" id="EFU82478.1"/>
    </source>
</evidence>